<gene>
    <name evidence="4 5 6" type="primary">LOC116956976</name>
</gene>
<dbReference type="InterPro" id="IPR011029">
    <property type="entry name" value="DEATH-like_dom_sf"/>
</dbReference>
<dbReference type="GO" id="GO:0042981">
    <property type="term" value="P:regulation of apoptotic process"/>
    <property type="evidence" value="ECO:0007669"/>
    <property type="project" value="InterPro"/>
</dbReference>
<evidence type="ECO:0000313" key="6">
    <source>
        <dbReference type="RefSeq" id="XP_032834779.1"/>
    </source>
</evidence>
<evidence type="ECO:0000313" key="3">
    <source>
        <dbReference type="Proteomes" id="UP001318040"/>
    </source>
</evidence>
<evidence type="ECO:0000313" key="4">
    <source>
        <dbReference type="RefSeq" id="XP_032834776.1"/>
    </source>
</evidence>
<dbReference type="AlphaFoldDB" id="A0AAJ7UE49"/>
<dbReference type="RefSeq" id="XP_032834779.1">
    <property type="nucleotide sequence ID" value="XM_032978888.1"/>
</dbReference>
<protein>
    <submittedName>
        <fullName evidence="4 5">Uncharacterized protein LOC116956976</fullName>
    </submittedName>
</protein>
<evidence type="ECO:0000256" key="1">
    <source>
        <dbReference type="SAM" id="MobiDB-lite"/>
    </source>
</evidence>
<dbReference type="InterPro" id="IPR001315">
    <property type="entry name" value="CARD"/>
</dbReference>
<name>A0AAJ7UE49_PETMA</name>
<dbReference type="Pfam" id="PF00619">
    <property type="entry name" value="CARD"/>
    <property type="match status" value="1"/>
</dbReference>
<dbReference type="RefSeq" id="XP_032834778.1">
    <property type="nucleotide sequence ID" value="XM_032978887.1"/>
</dbReference>
<feature type="region of interest" description="Disordered" evidence="1">
    <location>
        <begin position="91"/>
        <end position="110"/>
    </location>
</feature>
<keyword evidence="3" id="KW-1185">Reference proteome</keyword>
<organism evidence="3 4">
    <name type="scientific">Petromyzon marinus</name>
    <name type="common">Sea lamprey</name>
    <dbReference type="NCBI Taxonomy" id="7757"/>
    <lineage>
        <taxon>Eukaryota</taxon>
        <taxon>Metazoa</taxon>
        <taxon>Chordata</taxon>
        <taxon>Craniata</taxon>
        <taxon>Vertebrata</taxon>
        <taxon>Cyclostomata</taxon>
        <taxon>Hyperoartia</taxon>
        <taxon>Petromyzontiformes</taxon>
        <taxon>Petromyzontidae</taxon>
        <taxon>Petromyzon</taxon>
    </lineage>
</organism>
<dbReference type="RefSeq" id="XP_032834776.1">
    <property type="nucleotide sequence ID" value="XM_032978885.1"/>
</dbReference>
<proteinExistence type="predicted"/>
<evidence type="ECO:0000313" key="5">
    <source>
        <dbReference type="RefSeq" id="XP_032834778.1"/>
    </source>
</evidence>
<reference evidence="4 5" key="1">
    <citation type="submission" date="2025-04" db="UniProtKB">
        <authorList>
            <consortium name="RefSeq"/>
        </authorList>
    </citation>
    <scope>IDENTIFICATION</scope>
    <source>
        <tissue evidence="4 5">Sperm</tissue>
    </source>
</reference>
<evidence type="ECO:0000259" key="2">
    <source>
        <dbReference type="PROSITE" id="PS50209"/>
    </source>
</evidence>
<dbReference type="CDD" id="cd01671">
    <property type="entry name" value="CARD"/>
    <property type="match status" value="1"/>
</dbReference>
<dbReference type="PROSITE" id="PS50209">
    <property type="entry name" value="CARD"/>
    <property type="match status" value="1"/>
</dbReference>
<sequence length="236" mass="25757">MELLFLMENRGELLRLVRADPGALMDEVESMGYSDVYEKARTATTDELQAERLISEMLALGQPAAVDLLEALRELRDKYEGLVGLLDSLPRADSDSTARGQPGPGSAAAATVSVQLPAALPAASRPPAATSFEAKLQACGDDKELLRRIVPLTPQLVQALQGNLLPILNELSAREVITVAERDKVKARSNNGGAAAATELLDIVEQKGRREARKFWLALWATRDTYTRLLDIFDEF</sequence>
<dbReference type="KEGG" id="pmrn:116956976"/>
<dbReference type="SUPFAM" id="SSF47986">
    <property type="entry name" value="DEATH domain"/>
    <property type="match status" value="1"/>
</dbReference>
<accession>A0AAJ7UE49</accession>
<feature type="domain" description="CARD" evidence="2">
    <location>
        <begin position="155"/>
        <end position="219"/>
    </location>
</feature>
<dbReference type="Gene3D" id="1.10.533.10">
    <property type="entry name" value="Death Domain, Fas"/>
    <property type="match status" value="1"/>
</dbReference>
<dbReference type="Proteomes" id="UP001318040">
    <property type="component" value="Chromosome 68"/>
</dbReference>